<feature type="region of interest" description="Disordered" evidence="9">
    <location>
        <begin position="272"/>
        <end position="300"/>
    </location>
</feature>
<dbReference type="OrthoDB" id="2162994at2759"/>
<evidence type="ECO:0000256" key="7">
    <source>
        <dbReference type="ARBA" id="ARBA00023242"/>
    </source>
</evidence>
<evidence type="ECO:0000256" key="6">
    <source>
        <dbReference type="ARBA" id="ARBA00023163"/>
    </source>
</evidence>
<dbReference type="InterPro" id="IPR039355">
    <property type="entry name" value="Transcription_factor_GATA"/>
</dbReference>
<accession>A0A6J0RMT5</accession>
<dbReference type="Proteomes" id="UP001652620">
    <property type="component" value="Chromosome 2"/>
</dbReference>
<dbReference type="GO" id="GO:0000122">
    <property type="term" value="P:negative regulation of transcription by RNA polymerase II"/>
    <property type="evidence" value="ECO:0007669"/>
    <property type="project" value="TreeGrafter"/>
</dbReference>
<evidence type="ECO:0000259" key="10">
    <source>
        <dbReference type="PROSITE" id="PS50114"/>
    </source>
</evidence>
<dbReference type="GO" id="GO:0045165">
    <property type="term" value="P:cell fate commitment"/>
    <property type="evidence" value="ECO:0007669"/>
    <property type="project" value="TreeGrafter"/>
</dbReference>
<dbReference type="InterPro" id="IPR013088">
    <property type="entry name" value="Znf_NHR/GATA"/>
</dbReference>
<dbReference type="GO" id="GO:0008270">
    <property type="term" value="F:zinc ion binding"/>
    <property type="evidence" value="ECO:0007669"/>
    <property type="project" value="UniProtKB-KW"/>
</dbReference>
<proteinExistence type="predicted"/>
<feature type="compositionally biased region" description="Low complexity" evidence="9">
    <location>
        <begin position="12"/>
        <end position="21"/>
    </location>
</feature>
<evidence type="ECO:0000256" key="5">
    <source>
        <dbReference type="ARBA" id="ARBA00023015"/>
    </source>
</evidence>
<dbReference type="Pfam" id="PF00320">
    <property type="entry name" value="GATA"/>
    <property type="match status" value="2"/>
</dbReference>
<name>A0A6J0RMT5_BACDO</name>
<keyword evidence="2" id="KW-0479">Metal-binding</keyword>
<dbReference type="PROSITE" id="PS50114">
    <property type="entry name" value="GATA_ZN_FINGER_2"/>
    <property type="match status" value="2"/>
</dbReference>
<keyword evidence="3 8" id="KW-0863">Zinc-finger</keyword>
<dbReference type="GO" id="GO:0000978">
    <property type="term" value="F:RNA polymerase II cis-regulatory region sequence-specific DNA binding"/>
    <property type="evidence" value="ECO:0007669"/>
    <property type="project" value="TreeGrafter"/>
</dbReference>
<evidence type="ECO:0000256" key="9">
    <source>
        <dbReference type="SAM" id="MobiDB-lite"/>
    </source>
</evidence>
<dbReference type="RefSeq" id="XP_019847831.2">
    <property type="nucleotide sequence ID" value="XM_019992272.3"/>
</dbReference>
<feature type="region of interest" description="Disordered" evidence="9">
    <location>
        <begin position="7"/>
        <end position="31"/>
    </location>
</feature>
<keyword evidence="11" id="KW-1185">Reference proteome</keyword>
<feature type="domain" description="GATA-type" evidence="10">
    <location>
        <begin position="227"/>
        <end position="280"/>
    </location>
</feature>
<dbReference type="PROSITE" id="PS00344">
    <property type="entry name" value="GATA_ZN_FINGER_1"/>
    <property type="match status" value="2"/>
</dbReference>
<sequence length="635" mass="66893">MGILMIANDNNTSPTTPQTSPSDHHSLQTPFHSPLTRQAYSSHLPFGQSTASQQQHQQQLSTKMYHSSAGYPDLTGGAAGNGGYHHQTAMNAPVYVPSNRALTQSQYNHVATHFGTAAAQNAWTTDSFGTAHAQLPAQFYTMGSWRAAYDPTGFQRSSPYENAIDFQFGEGRECVNCGAISTPLWRRDGTGHYLCNACGLYHKMNGMNRPLIKPSKRLILSLQTATRRLGLCCTNCGTRTTTLWRRNNEGEPVCNACGLYFKLHGVNRPLAMRKDGIQTRKRKPKKSNSSADGAKDGKEDDLKTSLALERHSLPSSVALSAKLQSDMALKGNNSLNNTISSMNSSNSLHNISLNAINSSPSSSGSLHNPLSHHMHLPSAAAQQSRHSTISHTHSHALSSTSNTPTVHSASTASSLSSHMYSPQSNASTAQLSSSSFGSHVISKYEHLLSTSGSASGTAGVSSNIGNLNNSSTSAVSLSNGLSTSTPSPNYHHSAAAAAHLHHHHHHHHPTASAAHHAASHHPGTHHSAAALGQHSGSSHISSADGNAAVGGYSVKSEANASNYDYVSNCYFGGSFPPLSASSAASAAGGGMSMGMGMGVGMGVGMHGMHGSTGELASYHHHQHNVIQAAKLMATS</sequence>
<dbReference type="InParanoid" id="A0A6J0RMT5"/>
<comment type="subcellular location">
    <subcellularLocation>
        <location evidence="1">Nucleus</location>
    </subcellularLocation>
</comment>
<feature type="compositionally biased region" description="Low complexity" evidence="9">
    <location>
        <begin position="384"/>
        <end position="417"/>
    </location>
</feature>
<evidence type="ECO:0000256" key="1">
    <source>
        <dbReference type="ARBA" id="ARBA00004123"/>
    </source>
</evidence>
<dbReference type="GO" id="GO:0000981">
    <property type="term" value="F:DNA-binding transcription factor activity, RNA polymerase II-specific"/>
    <property type="evidence" value="ECO:0007669"/>
    <property type="project" value="TreeGrafter"/>
</dbReference>
<dbReference type="SMART" id="SM00401">
    <property type="entry name" value="ZnF_GATA"/>
    <property type="match status" value="2"/>
</dbReference>
<feature type="compositionally biased region" description="Basic residues" evidence="9">
    <location>
        <begin position="499"/>
        <end position="509"/>
    </location>
</feature>
<reference evidence="12" key="2">
    <citation type="submission" date="2025-08" db="UniProtKB">
        <authorList>
            <consortium name="RefSeq"/>
        </authorList>
    </citation>
    <scope>IDENTIFICATION</scope>
    <source>
        <tissue evidence="12">Adult</tissue>
    </source>
</reference>
<dbReference type="GeneID" id="105231615"/>
<evidence type="ECO:0000313" key="11">
    <source>
        <dbReference type="Proteomes" id="UP001652620"/>
    </source>
</evidence>
<dbReference type="CDD" id="cd00202">
    <property type="entry name" value="ZnF_GATA"/>
    <property type="match status" value="2"/>
</dbReference>
<keyword evidence="5" id="KW-0805">Transcription regulation</keyword>
<feature type="compositionally biased region" description="Low complexity" evidence="9">
    <location>
        <begin position="359"/>
        <end position="369"/>
    </location>
</feature>
<organism evidence="11 12">
    <name type="scientific">Bactrocera dorsalis</name>
    <name type="common">Oriental fruit fly</name>
    <name type="synonym">Dacus dorsalis</name>
    <dbReference type="NCBI Taxonomy" id="27457"/>
    <lineage>
        <taxon>Eukaryota</taxon>
        <taxon>Metazoa</taxon>
        <taxon>Ecdysozoa</taxon>
        <taxon>Arthropoda</taxon>
        <taxon>Hexapoda</taxon>
        <taxon>Insecta</taxon>
        <taxon>Pterygota</taxon>
        <taxon>Neoptera</taxon>
        <taxon>Endopterygota</taxon>
        <taxon>Diptera</taxon>
        <taxon>Brachycera</taxon>
        <taxon>Muscomorpha</taxon>
        <taxon>Tephritoidea</taxon>
        <taxon>Tephritidae</taxon>
        <taxon>Bactrocera</taxon>
        <taxon>Bactrocera</taxon>
    </lineage>
</organism>
<reference evidence="11" key="1">
    <citation type="submission" date="2025-05" db="UniProtKB">
        <authorList>
            <consortium name="RefSeq"/>
        </authorList>
    </citation>
    <scope>NUCLEOTIDE SEQUENCE [LARGE SCALE GENOMIC DNA]</scope>
</reference>
<feature type="region of interest" description="Disordered" evidence="9">
    <location>
        <begin position="359"/>
        <end position="430"/>
    </location>
</feature>
<feature type="region of interest" description="Disordered" evidence="9">
    <location>
        <begin position="472"/>
        <end position="491"/>
    </location>
</feature>
<feature type="region of interest" description="Disordered" evidence="9">
    <location>
        <begin position="497"/>
        <end position="542"/>
    </location>
</feature>
<dbReference type="Gene3D" id="3.30.50.10">
    <property type="entry name" value="Erythroid Transcription Factor GATA-1, subunit A"/>
    <property type="match status" value="2"/>
</dbReference>
<evidence type="ECO:0000256" key="4">
    <source>
        <dbReference type="ARBA" id="ARBA00022833"/>
    </source>
</evidence>
<keyword evidence="7" id="KW-0539">Nucleus</keyword>
<gene>
    <name evidence="12" type="primary">LOC105231615</name>
</gene>
<dbReference type="PRINTS" id="PR00619">
    <property type="entry name" value="GATAZNFINGER"/>
</dbReference>
<feature type="compositionally biased region" description="Low complexity" evidence="9">
    <location>
        <begin position="48"/>
        <end position="61"/>
    </location>
</feature>
<dbReference type="PANTHER" id="PTHR10071:SF337">
    <property type="entry name" value="GATA-BINDING FACTOR A"/>
    <property type="match status" value="1"/>
</dbReference>
<dbReference type="GO" id="GO:0045944">
    <property type="term" value="P:positive regulation of transcription by RNA polymerase II"/>
    <property type="evidence" value="ECO:0007669"/>
    <property type="project" value="TreeGrafter"/>
</dbReference>
<keyword evidence="6" id="KW-0804">Transcription</keyword>
<evidence type="ECO:0000313" key="12">
    <source>
        <dbReference type="RefSeq" id="XP_019847831.2"/>
    </source>
</evidence>
<protein>
    <submittedName>
        <fullName evidence="12">GATA-binding factor A isoform X1</fullName>
    </submittedName>
</protein>
<dbReference type="PANTHER" id="PTHR10071">
    <property type="entry name" value="TRANSCRIPTION FACTOR GATA FAMILY MEMBER"/>
    <property type="match status" value="1"/>
</dbReference>
<dbReference type="AlphaFoldDB" id="A0A6J0RMT5"/>
<evidence type="ECO:0000256" key="8">
    <source>
        <dbReference type="PROSITE-ProRule" id="PRU00094"/>
    </source>
</evidence>
<feature type="domain" description="GATA-type" evidence="10">
    <location>
        <begin position="168"/>
        <end position="227"/>
    </location>
</feature>
<evidence type="ECO:0000256" key="2">
    <source>
        <dbReference type="ARBA" id="ARBA00022723"/>
    </source>
</evidence>
<feature type="compositionally biased region" description="Polar residues" evidence="9">
    <location>
        <begin position="472"/>
        <end position="490"/>
    </location>
</feature>
<feature type="region of interest" description="Disordered" evidence="9">
    <location>
        <begin position="45"/>
        <end position="68"/>
    </location>
</feature>
<dbReference type="SUPFAM" id="SSF57716">
    <property type="entry name" value="Glucocorticoid receptor-like (DNA-binding domain)"/>
    <property type="match status" value="2"/>
</dbReference>
<dbReference type="GO" id="GO:0005634">
    <property type="term" value="C:nucleus"/>
    <property type="evidence" value="ECO:0007669"/>
    <property type="project" value="UniProtKB-SubCell"/>
</dbReference>
<dbReference type="InterPro" id="IPR000679">
    <property type="entry name" value="Znf_GATA"/>
</dbReference>
<evidence type="ECO:0000256" key="3">
    <source>
        <dbReference type="ARBA" id="ARBA00022771"/>
    </source>
</evidence>
<dbReference type="FunCoup" id="A0A6J0RMT5">
    <property type="interactions" value="57"/>
</dbReference>
<keyword evidence="4" id="KW-0862">Zinc</keyword>